<dbReference type="Pfam" id="PF00589">
    <property type="entry name" value="Phage_integrase"/>
    <property type="match status" value="1"/>
</dbReference>
<feature type="domain" description="Core-binding (CB)" evidence="6">
    <location>
        <begin position="8"/>
        <end position="102"/>
    </location>
</feature>
<dbReference type="Gene3D" id="1.10.150.130">
    <property type="match status" value="1"/>
</dbReference>
<dbReference type="PANTHER" id="PTHR30349">
    <property type="entry name" value="PHAGE INTEGRASE-RELATED"/>
    <property type="match status" value="1"/>
</dbReference>
<dbReference type="InterPro" id="IPR013762">
    <property type="entry name" value="Integrase-like_cat_sf"/>
</dbReference>
<protein>
    <submittedName>
        <fullName evidence="7">Site-specific recombinase XerD</fullName>
    </submittedName>
</protein>
<dbReference type="InterPro" id="IPR050090">
    <property type="entry name" value="Tyrosine_recombinase_XerCD"/>
</dbReference>
<dbReference type="InterPro" id="IPR011010">
    <property type="entry name" value="DNA_brk_join_enz"/>
</dbReference>
<dbReference type="GO" id="GO:0003677">
    <property type="term" value="F:DNA binding"/>
    <property type="evidence" value="ECO:0007669"/>
    <property type="project" value="UniProtKB-UniRule"/>
</dbReference>
<dbReference type="InterPro" id="IPR010998">
    <property type="entry name" value="Integrase_recombinase_N"/>
</dbReference>
<dbReference type="PROSITE" id="PS51900">
    <property type="entry name" value="CB"/>
    <property type="match status" value="1"/>
</dbReference>
<reference evidence="7 8" key="1">
    <citation type="submission" date="2020-08" db="EMBL/GenBank/DDBJ databases">
        <title>Genomic Encyclopedia of Type Strains, Phase IV (KMG-IV): sequencing the most valuable type-strain genomes for metagenomic binning, comparative biology and taxonomic classification.</title>
        <authorList>
            <person name="Goeker M."/>
        </authorList>
    </citation>
    <scope>NUCLEOTIDE SEQUENCE [LARGE SCALE GENOMIC DNA]</scope>
    <source>
        <strain evidence="7 8">DSM 5391</strain>
    </source>
</reference>
<dbReference type="InterPro" id="IPR002104">
    <property type="entry name" value="Integrase_catalytic"/>
</dbReference>
<dbReference type="Gene3D" id="1.10.443.10">
    <property type="entry name" value="Intergrase catalytic core"/>
    <property type="match status" value="1"/>
</dbReference>
<comment type="caution">
    <text evidence="7">The sequence shown here is derived from an EMBL/GenBank/DDBJ whole genome shotgun (WGS) entry which is preliminary data.</text>
</comment>
<evidence type="ECO:0000256" key="2">
    <source>
        <dbReference type="ARBA" id="ARBA00023125"/>
    </source>
</evidence>
<accession>A0A7X0HW95</accession>
<dbReference type="InterPro" id="IPR044068">
    <property type="entry name" value="CB"/>
</dbReference>
<gene>
    <name evidence="7" type="ORF">HNR53_004754</name>
</gene>
<dbReference type="SUPFAM" id="SSF56349">
    <property type="entry name" value="DNA breaking-rejoining enzymes"/>
    <property type="match status" value="1"/>
</dbReference>
<evidence type="ECO:0000256" key="4">
    <source>
        <dbReference type="PROSITE-ProRule" id="PRU01248"/>
    </source>
</evidence>
<evidence type="ECO:0000313" key="8">
    <source>
        <dbReference type="Proteomes" id="UP000531594"/>
    </source>
</evidence>
<keyword evidence="2 4" id="KW-0238">DNA-binding</keyword>
<keyword evidence="3" id="KW-0233">DNA recombination</keyword>
<evidence type="ECO:0000256" key="1">
    <source>
        <dbReference type="ARBA" id="ARBA00022908"/>
    </source>
</evidence>
<dbReference type="SUPFAM" id="SSF47823">
    <property type="entry name" value="lambda integrase-like, N-terminal domain"/>
    <property type="match status" value="1"/>
</dbReference>
<dbReference type="AlphaFoldDB" id="A0A7X0HW95"/>
<evidence type="ECO:0000259" key="5">
    <source>
        <dbReference type="PROSITE" id="PS51898"/>
    </source>
</evidence>
<keyword evidence="8" id="KW-1185">Reference proteome</keyword>
<dbReference type="EMBL" id="JACHGK010000045">
    <property type="protein sequence ID" value="MBB6448028.1"/>
    <property type="molecule type" value="Genomic_DNA"/>
</dbReference>
<keyword evidence="1" id="KW-0229">DNA integration</keyword>
<feature type="domain" description="Tyr recombinase" evidence="5">
    <location>
        <begin position="127"/>
        <end position="317"/>
    </location>
</feature>
<evidence type="ECO:0000259" key="6">
    <source>
        <dbReference type="PROSITE" id="PS51900"/>
    </source>
</evidence>
<dbReference type="GO" id="GO:0006310">
    <property type="term" value="P:DNA recombination"/>
    <property type="evidence" value="ECO:0007669"/>
    <property type="project" value="UniProtKB-KW"/>
</dbReference>
<dbReference type="PROSITE" id="PS51898">
    <property type="entry name" value="TYR_RECOMBINASE"/>
    <property type="match status" value="1"/>
</dbReference>
<dbReference type="PANTHER" id="PTHR30349:SF81">
    <property type="entry name" value="TYROSINE RECOMBINASE XERC"/>
    <property type="match status" value="1"/>
</dbReference>
<name>A0A7X0HW95_9BACI</name>
<dbReference type="GO" id="GO:0015074">
    <property type="term" value="P:DNA integration"/>
    <property type="evidence" value="ECO:0007669"/>
    <property type="project" value="InterPro"/>
</dbReference>
<evidence type="ECO:0000313" key="7">
    <source>
        <dbReference type="EMBL" id="MBB6448028.1"/>
    </source>
</evidence>
<proteinExistence type="predicted"/>
<dbReference type="Pfam" id="PF02899">
    <property type="entry name" value="Phage_int_SAM_1"/>
    <property type="match status" value="1"/>
</dbReference>
<dbReference type="InterPro" id="IPR004107">
    <property type="entry name" value="Integrase_SAM-like_N"/>
</dbReference>
<dbReference type="Proteomes" id="UP000531594">
    <property type="component" value="Unassembled WGS sequence"/>
</dbReference>
<sequence length="348" mass="40962">MKNRSTSLEFFEYVRKYLTEFMPRHRNLSENTIQANRDTLNLLLDYCVNQLGYSLLKIEVNTFLDIGVITGFLDWLQTERKCRNATINQRLSCIRSVFKYIAYEEITYTSIYGRLLAIPQRKVDKNKTIEFMSEDALKAILSCPNTKSKKGLRDCFYMSLMYDSAARNSEMLSIKMKNVTDNKIAPYVFVNGKGRKKRSIPLMQKTMDIYHLYVRGFHRNYNPDDYLFYVIHHGQKMKMSTDNVAKFINKYAEQARLICSNIPDKVHPHMFRRSRAMHLYRNGMPLPLLSEFLGHEDPETTLIYASADTEMKRRAIEKATINLDIDKEKAIPIWKDDDEMIRRLYGLK</sequence>
<dbReference type="RefSeq" id="WP_184530501.1">
    <property type="nucleotide sequence ID" value="NZ_JACHGK010000045.1"/>
</dbReference>
<organism evidence="7 8">
    <name type="scientific">Bacillus benzoevorans</name>
    <dbReference type="NCBI Taxonomy" id="1456"/>
    <lineage>
        <taxon>Bacteria</taxon>
        <taxon>Bacillati</taxon>
        <taxon>Bacillota</taxon>
        <taxon>Bacilli</taxon>
        <taxon>Bacillales</taxon>
        <taxon>Bacillaceae</taxon>
        <taxon>Bacillus</taxon>
    </lineage>
</organism>
<evidence type="ECO:0000256" key="3">
    <source>
        <dbReference type="ARBA" id="ARBA00023172"/>
    </source>
</evidence>